<keyword evidence="5" id="KW-1133">Transmembrane helix</keyword>
<evidence type="ECO:0000259" key="6">
    <source>
        <dbReference type="SMART" id="SM00387"/>
    </source>
</evidence>
<dbReference type="EMBL" id="VMNX01000007">
    <property type="protein sequence ID" value="MPY47885.1"/>
    <property type="molecule type" value="Genomic_DNA"/>
</dbReference>
<dbReference type="PANTHER" id="PTHR24421">
    <property type="entry name" value="NITRATE/NITRITE SENSOR PROTEIN NARX-RELATED"/>
    <property type="match status" value="1"/>
</dbReference>
<accession>A0A5N8WNS6</accession>
<keyword evidence="3" id="KW-0902">Two-component regulatory system</keyword>
<feature type="transmembrane region" description="Helical" evidence="5">
    <location>
        <begin position="51"/>
        <end position="73"/>
    </location>
</feature>
<feature type="transmembrane region" description="Helical" evidence="5">
    <location>
        <begin position="135"/>
        <end position="155"/>
    </location>
</feature>
<feature type="domain" description="Histidine kinase/HSP90-like ATPase" evidence="6">
    <location>
        <begin position="321"/>
        <end position="415"/>
    </location>
</feature>
<dbReference type="Gene3D" id="3.30.565.10">
    <property type="entry name" value="Histidine kinase-like ATPase, C-terminal domain"/>
    <property type="match status" value="1"/>
</dbReference>
<keyword evidence="5" id="KW-0472">Membrane</keyword>
<evidence type="ECO:0000256" key="4">
    <source>
        <dbReference type="SAM" id="MobiDB-lite"/>
    </source>
</evidence>
<dbReference type="GO" id="GO:0016301">
    <property type="term" value="F:kinase activity"/>
    <property type="evidence" value="ECO:0007669"/>
    <property type="project" value="UniProtKB-KW"/>
</dbReference>
<dbReference type="SUPFAM" id="SSF55874">
    <property type="entry name" value="ATPase domain of HSP90 chaperone/DNA topoisomerase II/histidine kinase"/>
    <property type="match status" value="1"/>
</dbReference>
<dbReference type="RefSeq" id="WP_152859327.1">
    <property type="nucleotide sequence ID" value="NZ_VMNX01000007.1"/>
</dbReference>
<evidence type="ECO:0000256" key="5">
    <source>
        <dbReference type="SAM" id="Phobius"/>
    </source>
</evidence>
<dbReference type="AlphaFoldDB" id="A0A5N8WNS6"/>
<feature type="transmembrane region" description="Helical" evidence="5">
    <location>
        <begin position="108"/>
        <end position="128"/>
    </location>
</feature>
<protein>
    <recommendedName>
        <fullName evidence="6">Histidine kinase/HSP90-like ATPase domain-containing protein</fullName>
    </recommendedName>
</protein>
<keyword evidence="5" id="KW-0812">Transmembrane</keyword>
<dbReference type="GO" id="GO:0000160">
    <property type="term" value="P:phosphorelay signal transduction system"/>
    <property type="evidence" value="ECO:0007669"/>
    <property type="project" value="UniProtKB-KW"/>
</dbReference>
<comment type="caution">
    <text evidence="7">The sequence shown here is derived from an EMBL/GenBank/DDBJ whole genome shotgun (WGS) entry which is preliminary data.</text>
</comment>
<dbReference type="InterPro" id="IPR003594">
    <property type="entry name" value="HATPase_dom"/>
</dbReference>
<reference evidence="7 8" key="1">
    <citation type="submission" date="2019-09" db="EMBL/GenBank/DDBJ databases">
        <authorList>
            <person name="Duangmal K."/>
            <person name="Teo W.F.A."/>
            <person name="Lipun K."/>
        </authorList>
    </citation>
    <scope>NUCLEOTIDE SEQUENCE [LARGE SCALE GENOMIC DNA]</scope>
    <source>
        <strain evidence="7 8">K1PN6</strain>
    </source>
</reference>
<keyword evidence="2" id="KW-0418">Kinase</keyword>
<keyword evidence="1" id="KW-0808">Transferase</keyword>
<dbReference type="InterPro" id="IPR036890">
    <property type="entry name" value="HATPase_C_sf"/>
</dbReference>
<gene>
    <name evidence="7" type="ORF">FPZ41_04480</name>
</gene>
<proteinExistence type="predicted"/>
<evidence type="ECO:0000256" key="1">
    <source>
        <dbReference type="ARBA" id="ARBA00022679"/>
    </source>
</evidence>
<sequence>MTRAEEVADPGCGGALRNERIVLRAYVLFRLGGLLQVAIGAVATHPHYRPLWAGLALCAAVFAESLALVAVALRRRRVPPPALAVADSAVLAVVLVVGGGLADHTHGSTWAYFAYPFSLLASIGFGLVVERLAAVLVLAAVPASAYAATAVLRLGEPVWNAVPNGVPYLANAGIAWAVARALRRTGRELDAATSTAAAREAELAAERERVRHARLLHDRVLQTLETLARTPWVTDPGLRAHVRAEAVWLRGFVRGEHPAPGGAGSDGRHGPDGQDGTTHLAHGLSSLAEDMARVGLAVELNTAQLRSAGRREGAGATVPALIVEALVDATREALANVLRHAGTERAVVRAELSGNAVLVSVLDNGTGFDPSAVPGGGLGLRSSVRDRVTGVGGLVQVESAPGAGTYVEMRVPLSATR</sequence>
<keyword evidence="8" id="KW-1185">Reference proteome</keyword>
<evidence type="ECO:0000313" key="7">
    <source>
        <dbReference type="EMBL" id="MPY47885.1"/>
    </source>
</evidence>
<dbReference type="CDD" id="cd16917">
    <property type="entry name" value="HATPase_UhpB-NarQ-NarX-like"/>
    <property type="match status" value="1"/>
</dbReference>
<dbReference type="Proteomes" id="UP000373149">
    <property type="component" value="Unassembled WGS sequence"/>
</dbReference>
<evidence type="ECO:0000256" key="3">
    <source>
        <dbReference type="ARBA" id="ARBA00023012"/>
    </source>
</evidence>
<name>A0A5N8WNS6_9ACTN</name>
<dbReference type="SMART" id="SM00387">
    <property type="entry name" value="HATPase_c"/>
    <property type="match status" value="1"/>
</dbReference>
<dbReference type="InterPro" id="IPR050482">
    <property type="entry name" value="Sensor_HK_TwoCompSys"/>
</dbReference>
<dbReference type="Pfam" id="PF02518">
    <property type="entry name" value="HATPase_c"/>
    <property type="match status" value="1"/>
</dbReference>
<feature type="region of interest" description="Disordered" evidence="4">
    <location>
        <begin position="258"/>
        <end position="279"/>
    </location>
</feature>
<dbReference type="PANTHER" id="PTHR24421:SF61">
    <property type="entry name" value="OXYGEN SENSOR HISTIDINE KINASE NREB"/>
    <property type="match status" value="1"/>
</dbReference>
<feature type="transmembrane region" description="Helical" evidence="5">
    <location>
        <begin position="82"/>
        <end position="102"/>
    </location>
</feature>
<organism evidence="7 8">
    <name type="scientific">Streptomyces acidicola</name>
    <dbReference type="NCBI Taxonomy" id="2596892"/>
    <lineage>
        <taxon>Bacteria</taxon>
        <taxon>Bacillati</taxon>
        <taxon>Actinomycetota</taxon>
        <taxon>Actinomycetes</taxon>
        <taxon>Kitasatosporales</taxon>
        <taxon>Streptomycetaceae</taxon>
        <taxon>Streptomyces</taxon>
    </lineage>
</organism>
<evidence type="ECO:0000256" key="2">
    <source>
        <dbReference type="ARBA" id="ARBA00022777"/>
    </source>
</evidence>
<evidence type="ECO:0000313" key="8">
    <source>
        <dbReference type="Proteomes" id="UP000373149"/>
    </source>
</evidence>
<feature type="transmembrane region" description="Helical" evidence="5">
    <location>
        <begin position="27"/>
        <end position="45"/>
    </location>
</feature>